<dbReference type="InterPro" id="IPR028081">
    <property type="entry name" value="Leu-bd"/>
</dbReference>
<feature type="domain" description="Leucine-binding protein" evidence="4">
    <location>
        <begin position="44"/>
        <end position="389"/>
    </location>
</feature>
<dbReference type="PANTHER" id="PTHR30483">
    <property type="entry name" value="LEUCINE-SPECIFIC-BINDING PROTEIN"/>
    <property type="match status" value="1"/>
</dbReference>
<dbReference type="Gene3D" id="3.40.50.2300">
    <property type="match status" value="2"/>
</dbReference>
<dbReference type="AlphaFoldDB" id="Q0RMI0"/>
<reference evidence="5 6" key="1">
    <citation type="journal article" date="2007" name="Genome Res.">
        <title>Genome characteristics of facultatively symbiotic Frankia sp. strains reflect host range and host plant biogeography.</title>
        <authorList>
            <person name="Normand P."/>
            <person name="Lapierre P."/>
            <person name="Tisa L.S."/>
            <person name="Gogarten J.P."/>
            <person name="Alloisio N."/>
            <person name="Bagnarol E."/>
            <person name="Bassi C.A."/>
            <person name="Berry A.M."/>
            <person name="Bickhart D.M."/>
            <person name="Choisne N."/>
            <person name="Couloux A."/>
            <person name="Cournoyer B."/>
            <person name="Cruveiller S."/>
            <person name="Daubin V."/>
            <person name="Demange N."/>
            <person name="Francino M.P."/>
            <person name="Goltsman E."/>
            <person name="Huang Y."/>
            <person name="Kopp O.R."/>
            <person name="Labarre L."/>
            <person name="Lapidus A."/>
            <person name="Lavire C."/>
            <person name="Marechal J."/>
            <person name="Martinez M."/>
            <person name="Mastronunzio J.E."/>
            <person name="Mullin B.C."/>
            <person name="Niemann J."/>
            <person name="Pujic P."/>
            <person name="Rawnsley T."/>
            <person name="Rouy Z."/>
            <person name="Schenowitz C."/>
            <person name="Sellstedt A."/>
            <person name="Tavares F."/>
            <person name="Tomkins J.P."/>
            <person name="Vallenet D."/>
            <person name="Valverde C."/>
            <person name="Wall L.G."/>
            <person name="Wang Y."/>
            <person name="Medigue C."/>
            <person name="Benson D.R."/>
        </authorList>
    </citation>
    <scope>NUCLEOTIDE SEQUENCE [LARGE SCALE GENOMIC DNA]</scope>
    <source>
        <strain evidence="6">DSM 45986 / CECT 9034 / ACN14a</strain>
    </source>
</reference>
<gene>
    <name evidence="5" type="ordered locus">FRAAL2624</name>
</gene>
<dbReference type="eggNOG" id="COG0683">
    <property type="taxonomic scope" value="Bacteria"/>
</dbReference>
<dbReference type="InterPro" id="IPR051010">
    <property type="entry name" value="BCAA_transport"/>
</dbReference>
<dbReference type="OrthoDB" id="4482263at2"/>
<dbReference type="STRING" id="326424.FRAAL2624"/>
<dbReference type="SUPFAM" id="SSF53822">
    <property type="entry name" value="Periplasmic binding protein-like I"/>
    <property type="match status" value="1"/>
</dbReference>
<evidence type="ECO:0000259" key="4">
    <source>
        <dbReference type="Pfam" id="PF13458"/>
    </source>
</evidence>
<dbReference type="HOGENOM" id="CLU_675698_0_0_11"/>
<evidence type="ECO:0000313" key="5">
    <source>
        <dbReference type="EMBL" id="CAJ61271.1"/>
    </source>
</evidence>
<comment type="similarity">
    <text evidence="1">Belongs to the leucine-binding protein family.</text>
</comment>
<keyword evidence="6" id="KW-1185">Reference proteome</keyword>
<dbReference type="CDD" id="cd06341">
    <property type="entry name" value="PBP1_ABC_ligand_binding-like"/>
    <property type="match status" value="1"/>
</dbReference>
<protein>
    <recommendedName>
        <fullName evidence="4">Leucine-binding protein domain-containing protein</fullName>
    </recommendedName>
</protein>
<feature type="signal peptide" evidence="3">
    <location>
        <begin position="1"/>
        <end position="24"/>
    </location>
</feature>
<feature type="chain" id="PRO_5004176063" description="Leucine-binding protein domain-containing protein" evidence="3">
    <location>
        <begin position="25"/>
        <end position="417"/>
    </location>
</feature>
<dbReference type="PANTHER" id="PTHR30483:SF6">
    <property type="entry name" value="PERIPLASMIC BINDING PROTEIN OF ABC TRANSPORTER FOR NATURAL AMINO ACIDS"/>
    <property type="match status" value="1"/>
</dbReference>
<dbReference type="EMBL" id="CT573213">
    <property type="protein sequence ID" value="CAJ61271.1"/>
    <property type="molecule type" value="Genomic_DNA"/>
</dbReference>
<proteinExistence type="inferred from homology"/>
<dbReference type="RefSeq" id="WP_011603778.1">
    <property type="nucleotide sequence ID" value="NC_008278.1"/>
</dbReference>
<dbReference type="Proteomes" id="UP000000657">
    <property type="component" value="Chromosome"/>
</dbReference>
<sequence length="417" mass="42139">MLRKRVVASAAVAFVVLFITGACGSSSTSSTSSPKALSTLKGTPIKIGSIGSFSGSQASSEGGSVEVLKAWAQSVNDGGGIAGHPVDLVIKDLGNNVTGGLAAAKELVQREKVVAIVGEQDNADTTWASYIASTGVPVIGGLPINIPFATNADFFPAGTNAFALLYGELALAKQVGNKFGFLYCAEAPQCASSVPLVKGIASAIGVQVPVASKVSATAPDYTGVCQQLKDAGVQSYSVASASAVVIRVSRACSQLGLKAEPLSDDGTPSPAWATEPSLDGARFAEAALPFIDTTTPGGQAYQALLAKYLPKLGNSNGPASLYAFAAGRLFEKAARSAATAGSDITASSLKTALYGLKGETLDGLTPPLTFTQGKAPLVNCYFTMGIDGGKFTQPNGSKTTCAPDALVAGIVSQIGKS</sequence>
<evidence type="ECO:0000256" key="2">
    <source>
        <dbReference type="ARBA" id="ARBA00022729"/>
    </source>
</evidence>
<organism evidence="5 6">
    <name type="scientific">Frankia alni (strain DSM 45986 / CECT 9034 / ACN14a)</name>
    <dbReference type="NCBI Taxonomy" id="326424"/>
    <lineage>
        <taxon>Bacteria</taxon>
        <taxon>Bacillati</taxon>
        <taxon>Actinomycetota</taxon>
        <taxon>Actinomycetes</taxon>
        <taxon>Frankiales</taxon>
        <taxon>Frankiaceae</taxon>
        <taxon>Frankia</taxon>
    </lineage>
</organism>
<evidence type="ECO:0000256" key="1">
    <source>
        <dbReference type="ARBA" id="ARBA00010062"/>
    </source>
</evidence>
<dbReference type="PROSITE" id="PS51257">
    <property type="entry name" value="PROKAR_LIPOPROTEIN"/>
    <property type="match status" value="1"/>
</dbReference>
<dbReference type="InterPro" id="IPR028082">
    <property type="entry name" value="Peripla_BP_I"/>
</dbReference>
<name>Q0RMI0_FRAAA</name>
<dbReference type="KEGG" id="fal:FRAAL2624"/>
<evidence type="ECO:0000256" key="3">
    <source>
        <dbReference type="SAM" id="SignalP"/>
    </source>
</evidence>
<accession>Q0RMI0</accession>
<dbReference type="Pfam" id="PF13458">
    <property type="entry name" value="Peripla_BP_6"/>
    <property type="match status" value="1"/>
</dbReference>
<keyword evidence="2 3" id="KW-0732">Signal</keyword>
<evidence type="ECO:0000313" key="6">
    <source>
        <dbReference type="Proteomes" id="UP000000657"/>
    </source>
</evidence>